<organism evidence="2">
    <name type="scientific">uncultured bacterium</name>
    <name type="common">gcode 4</name>
    <dbReference type="NCBI Taxonomy" id="1234023"/>
    <lineage>
        <taxon>Bacteria</taxon>
        <taxon>environmental samples</taxon>
    </lineage>
</organism>
<keyword evidence="1" id="KW-0472">Membrane</keyword>
<name>K1XVQ2_9BACT</name>
<evidence type="ECO:0000256" key="1">
    <source>
        <dbReference type="SAM" id="Phobius"/>
    </source>
</evidence>
<reference evidence="2" key="1">
    <citation type="journal article" date="2012" name="Science">
        <title>Fermentation, hydrogen, and sulfur metabolism in multiple uncultivated bacterial phyla.</title>
        <authorList>
            <person name="Wrighton K.C."/>
            <person name="Thomas B.C."/>
            <person name="Sharon I."/>
            <person name="Miller C.S."/>
            <person name="Castelle C.J."/>
            <person name="VerBerkmoes N.C."/>
            <person name="Wilkins M.J."/>
            <person name="Hettich R.L."/>
            <person name="Lipton M.S."/>
            <person name="Williams K.H."/>
            <person name="Long P.E."/>
            <person name="Banfield J.F."/>
        </authorList>
    </citation>
    <scope>NUCLEOTIDE SEQUENCE [LARGE SCALE GENOMIC DNA]</scope>
</reference>
<keyword evidence="1" id="KW-0812">Transmembrane</keyword>
<sequence length="86" mass="9952">MFNKNDKIHKRSIRKIDAIVTGMLLGGVVASIYGIKKTQQHLDEKQLQERAEKRNRMKKILGMLIFGCSEAVVEKKKGFFSRLFKK</sequence>
<dbReference type="EMBL" id="AMFJ01034444">
    <property type="protein sequence ID" value="EKD29322.1"/>
    <property type="molecule type" value="Genomic_DNA"/>
</dbReference>
<feature type="transmembrane region" description="Helical" evidence="1">
    <location>
        <begin position="16"/>
        <end position="35"/>
    </location>
</feature>
<proteinExistence type="predicted"/>
<gene>
    <name evidence="2" type="ORF">ACD_78C00444G0003</name>
</gene>
<dbReference type="AlphaFoldDB" id="K1XVQ2"/>
<protein>
    <submittedName>
        <fullName evidence="2">Uncharacterized protein</fullName>
    </submittedName>
</protein>
<keyword evidence="1" id="KW-1133">Transmembrane helix</keyword>
<comment type="caution">
    <text evidence="2">The sequence shown here is derived from an EMBL/GenBank/DDBJ whole genome shotgun (WGS) entry which is preliminary data.</text>
</comment>
<evidence type="ECO:0000313" key="2">
    <source>
        <dbReference type="EMBL" id="EKD29322.1"/>
    </source>
</evidence>
<accession>K1XVQ2</accession>